<dbReference type="CDD" id="cd13121">
    <property type="entry name" value="BF2867_like_C"/>
    <property type="match status" value="1"/>
</dbReference>
<dbReference type="PROSITE" id="PS51257">
    <property type="entry name" value="PROKAR_LIPOPROTEIN"/>
    <property type="match status" value="1"/>
</dbReference>
<accession>A0A926IJI6</accession>
<feature type="signal peptide" evidence="1">
    <location>
        <begin position="1"/>
        <end position="21"/>
    </location>
</feature>
<sequence>MKTFVFSAVAMAVLASCTNSAIDDVVNNDEPVAIRLSAGVQANVVVSRAPITSVESFKPIILGWEGATAEYNQNPKWKASTTQPIAGNASNFEITMDPLEYYNADALVNTFMKAFYVSGDIAPAMDSSKEYIYTFKNDNGDRDVLFATAISGNKSTNTTKAFEFKHLLTQIKFAVKEGAGLSENTTLQSITLKNVKVPEGFDLSTDALTYVDKATLLILGISSPTINGNTTTPLVVGSPVMISPMADLKLTVVTSVGTFDDVSVNIDSDASLMAGKAYTIALTFQQKAIAGKATVSDWEEGTGSGTVE</sequence>
<dbReference type="RefSeq" id="WP_262434020.1">
    <property type="nucleotide sequence ID" value="NZ_JACRTF010000001.1"/>
</dbReference>
<dbReference type="EMBL" id="JACRTF010000001">
    <property type="protein sequence ID" value="MBC8592857.1"/>
    <property type="molecule type" value="Genomic_DNA"/>
</dbReference>
<keyword evidence="1" id="KW-0732">Signal</keyword>
<evidence type="ECO:0000313" key="2">
    <source>
        <dbReference type="EMBL" id="MBC8592857.1"/>
    </source>
</evidence>
<dbReference type="Pfam" id="PF13149">
    <property type="entry name" value="Mfa_like_1"/>
    <property type="match status" value="1"/>
</dbReference>
<proteinExistence type="predicted"/>
<dbReference type="Gene3D" id="2.60.40.2630">
    <property type="match status" value="1"/>
</dbReference>
<reference evidence="2" key="1">
    <citation type="submission" date="2020-08" db="EMBL/GenBank/DDBJ databases">
        <title>Genome public.</title>
        <authorList>
            <person name="Liu C."/>
            <person name="Sun Q."/>
        </authorList>
    </citation>
    <scope>NUCLEOTIDE SEQUENCE</scope>
    <source>
        <strain evidence="2">N12</strain>
    </source>
</reference>
<gene>
    <name evidence="2" type="ORF">H8744_06235</name>
</gene>
<organism evidence="2 3">
    <name type="scientific">Jilunia laotingensis</name>
    <dbReference type="NCBI Taxonomy" id="2763675"/>
    <lineage>
        <taxon>Bacteria</taxon>
        <taxon>Pseudomonadati</taxon>
        <taxon>Bacteroidota</taxon>
        <taxon>Bacteroidia</taxon>
        <taxon>Bacteroidales</taxon>
        <taxon>Bacteroidaceae</taxon>
        <taxon>Jilunia</taxon>
    </lineage>
</organism>
<dbReference type="CDD" id="cd13120">
    <property type="entry name" value="BF2867_like_N"/>
    <property type="match status" value="1"/>
</dbReference>
<keyword evidence="3" id="KW-1185">Reference proteome</keyword>
<name>A0A926IJI6_9BACT</name>
<dbReference type="AlphaFoldDB" id="A0A926IJI6"/>
<protein>
    <submittedName>
        <fullName evidence="2">Fimbrillin family protein</fullName>
    </submittedName>
</protein>
<comment type="caution">
    <text evidence="2">The sequence shown here is derived from an EMBL/GenBank/DDBJ whole genome shotgun (WGS) entry which is preliminary data.</text>
</comment>
<evidence type="ECO:0000256" key="1">
    <source>
        <dbReference type="SAM" id="SignalP"/>
    </source>
</evidence>
<evidence type="ECO:0000313" key="3">
    <source>
        <dbReference type="Proteomes" id="UP000651085"/>
    </source>
</evidence>
<dbReference type="Proteomes" id="UP000651085">
    <property type="component" value="Unassembled WGS sequence"/>
</dbReference>
<dbReference type="InterPro" id="IPR025049">
    <property type="entry name" value="Mfa-like_1"/>
</dbReference>
<feature type="chain" id="PRO_5037229781" evidence="1">
    <location>
        <begin position="22"/>
        <end position="308"/>
    </location>
</feature>